<evidence type="ECO:0000313" key="2">
    <source>
        <dbReference type="Proteomes" id="UP000756346"/>
    </source>
</evidence>
<sequence length="163" mass="17943">MIRSCCILPATGPTCQTGIMLIRIARRVSTYAVRWIFDAEAEPGDTITQHRHVDAMSESPGPPRTARFDHGPLGLSHDGERRDLEHWQGLQGVPGKSTACGAGWRKPECGEALAPPWPWRRDRQGHSPTGIRCVPRRAWIAPAKAMMGRQLSSAYLPLSSCHG</sequence>
<accession>A0A9P9BNR5</accession>
<evidence type="ECO:0000313" key="1">
    <source>
        <dbReference type="EMBL" id="KAH7027714.1"/>
    </source>
</evidence>
<gene>
    <name evidence="1" type="ORF">B0I36DRAFT_142339</name>
</gene>
<dbReference type="EMBL" id="JAGTJQ010000007">
    <property type="protein sequence ID" value="KAH7027714.1"/>
    <property type="molecule type" value="Genomic_DNA"/>
</dbReference>
<dbReference type="RefSeq" id="XP_046010513.1">
    <property type="nucleotide sequence ID" value="XM_046148390.1"/>
</dbReference>
<name>A0A9P9BNR5_9PEZI</name>
<protein>
    <submittedName>
        <fullName evidence="1">Uncharacterized protein</fullName>
    </submittedName>
</protein>
<dbReference type="Proteomes" id="UP000756346">
    <property type="component" value="Unassembled WGS sequence"/>
</dbReference>
<comment type="caution">
    <text evidence="1">The sequence shown here is derived from an EMBL/GenBank/DDBJ whole genome shotgun (WGS) entry which is preliminary data.</text>
</comment>
<keyword evidence="2" id="KW-1185">Reference proteome</keyword>
<organism evidence="1 2">
    <name type="scientific">Microdochium trichocladiopsis</name>
    <dbReference type="NCBI Taxonomy" id="1682393"/>
    <lineage>
        <taxon>Eukaryota</taxon>
        <taxon>Fungi</taxon>
        <taxon>Dikarya</taxon>
        <taxon>Ascomycota</taxon>
        <taxon>Pezizomycotina</taxon>
        <taxon>Sordariomycetes</taxon>
        <taxon>Xylariomycetidae</taxon>
        <taxon>Xylariales</taxon>
        <taxon>Microdochiaceae</taxon>
        <taxon>Microdochium</taxon>
    </lineage>
</organism>
<reference evidence="1" key="1">
    <citation type="journal article" date="2021" name="Nat. Commun.">
        <title>Genetic determinants of endophytism in the Arabidopsis root mycobiome.</title>
        <authorList>
            <person name="Mesny F."/>
            <person name="Miyauchi S."/>
            <person name="Thiergart T."/>
            <person name="Pickel B."/>
            <person name="Atanasova L."/>
            <person name="Karlsson M."/>
            <person name="Huettel B."/>
            <person name="Barry K.W."/>
            <person name="Haridas S."/>
            <person name="Chen C."/>
            <person name="Bauer D."/>
            <person name="Andreopoulos W."/>
            <person name="Pangilinan J."/>
            <person name="LaButti K."/>
            <person name="Riley R."/>
            <person name="Lipzen A."/>
            <person name="Clum A."/>
            <person name="Drula E."/>
            <person name="Henrissat B."/>
            <person name="Kohler A."/>
            <person name="Grigoriev I.V."/>
            <person name="Martin F.M."/>
            <person name="Hacquard S."/>
        </authorList>
    </citation>
    <scope>NUCLEOTIDE SEQUENCE</scope>
    <source>
        <strain evidence="1">MPI-CAGE-CH-0230</strain>
    </source>
</reference>
<dbReference type="AlphaFoldDB" id="A0A9P9BNR5"/>
<proteinExistence type="predicted"/>
<dbReference type="GeneID" id="70177936"/>